<dbReference type="RefSeq" id="WP_137650523.1">
    <property type="nucleotide sequence ID" value="NZ_BJCV01000080.1"/>
</dbReference>
<evidence type="ECO:0000256" key="1">
    <source>
        <dbReference type="SAM" id="SignalP"/>
    </source>
</evidence>
<dbReference type="Proteomes" id="UP001219219">
    <property type="component" value="Plasmid pEA7_2"/>
</dbReference>
<evidence type="ECO:0008006" key="5">
    <source>
        <dbReference type="Google" id="ProtNLM"/>
    </source>
</evidence>
<accession>A0AAX3MV49</accession>
<evidence type="ECO:0000313" key="4">
    <source>
        <dbReference type="Proteomes" id="UP001219219"/>
    </source>
</evidence>
<feature type="chain" id="PRO_5043298807" description="Fimbrial protein" evidence="1">
    <location>
        <begin position="23"/>
        <end position="406"/>
    </location>
</feature>
<sequence>MKLKKRIYLLAGLMVVVCQARADVQPNTSTNRSWNPGYNTVLSVNVATGQWYNGFAVLDLSTAAPRDTSCGYMCTSPQTVKVNHLGLPFGRGTFNFYGTQERTVSTPDGPLTIRFRFSDITLFLRMTNRNNGNNFDKTFLSDAAESDREITPGNKCGNLGGCTYQVQSGFASGKIIMDIKLPPALSQKTYDLGSISVADIVVLASPTRENQSFVQQIKTSTLTVHPTITVPDRCYINIDNGSDRNPSSYAITFSDIDASSVSTGTPLQSKTIKLSSTCIGVAGALKDVVSEVKLEPSGVTTVADDYIFKLKPTKNDTQEGERYLGIIARDTVSGNKCNMDGSVFTSGQYKTIGTVVVAGSQSGGTNSLISPYPVTFSLCGFGDRSNLLTPGDHTGAVRLTTRWKFQ</sequence>
<proteinExistence type="predicted"/>
<geneLocation type="plasmid" evidence="3 4">
    <name>pEA7_2</name>
</geneLocation>
<feature type="signal peptide" evidence="1">
    <location>
        <begin position="1"/>
        <end position="22"/>
    </location>
</feature>
<name>A0AAX3MV49_ESCAL</name>
<dbReference type="AlphaFoldDB" id="A0AAX3MV49"/>
<keyword evidence="3" id="KW-0614">Plasmid</keyword>
<organism evidence="3 4">
    <name type="scientific">Escherichia albertii</name>
    <dbReference type="NCBI Taxonomy" id="208962"/>
    <lineage>
        <taxon>Bacteria</taxon>
        <taxon>Pseudomonadati</taxon>
        <taxon>Pseudomonadota</taxon>
        <taxon>Gammaproteobacteria</taxon>
        <taxon>Enterobacterales</taxon>
        <taxon>Enterobacteriaceae</taxon>
        <taxon>Escherichia</taxon>
    </lineage>
</organism>
<keyword evidence="1" id="KW-0732">Signal</keyword>
<dbReference type="EMBL" id="CP117564">
    <property type="protein sequence ID" value="WDB32022.1"/>
    <property type="molecule type" value="Genomic_DNA"/>
</dbReference>
<reference evidence="3" key="1">
    <citation type="submission" date="2023-02" db="EMBL/GenBank/DDBJ databases">
        <title>Escherichia albertii as a potential enteropathogen in the light of epidemiological and genomic studies.</title>
        <authorList>
            <person name="Leszczynska K."/>
            <person name="Swiecicka I."/>
            <person name="Daniluk T."/>
            <person name="Lebensztejn D."/>
            <person name="Chmielewska S."/>
            <person name="Leszczynska D."/>
            <person name="Gawor J."/>
            <person name="Kliber M."/>
        </authorList>
    </citation>
    <scope>NUCLEOTIDE SEQUENCE</scope>
    <source>
        <strain evidence="3">BIA_7</strain>
        <plasmid evidence="2">pEA7_1</plasmid>
        <plasmid evidence="3">pEA7_2</plasmid>
    </source>
</reference>
<dbReference type="Proteomes" id="UP001219219">
    <property type="component" value="Plasmid pEA7_1"/>
</dbReference>
<evidence type="ECO:0000313" key="3">
    <source>
        <dbReference type="EMBL" id="WDB32022.1"/>
    </source>
</evidence>
<evidence type="ECO:0000313" key="2">
    <source>
        <dbReference type="EMBL" id="WDB31904.1"/>
    </source>
</evidence>
<geneLocation type="plasmid" evidence="2 4">
    <name>pEA7_1</name>
</geneLocation>
<protein>
    <recommendedName>
        <fullName evidence="5">Fimbrial protein</fullName>
    </recommendedName>
</protein>
<dbReference type="EMBL" id="CP117563">
    <property type="protein sequence ID" value="WDB31904.1"/>
    <property type="molecule type" value="Genomic_DNA"/>
</dbReference>
<gene>
    <name evidence="2" type="ORF">PS049_24965</name>
    <name evidence="3" type="ORF">PS049_25895</name>
</gene>